<dbReference type="Proteomes" id="UP000030651">
    <property type="component" value="Unassembled WGS sequence"/>
</dbReference>
<dbReference type="AlphaFoldDB" id="W3XLW0"/>
<dbReference type="Gene3D" id="3.30.200.20">
    <property type="entry name" value="Phosphorylase Kinase, domain 1"/>
    <property type="match status" value="1"/>
</dbReference>
<dbReference type="RefSeq" id="XP_007827584.1">
    <property type="nucleotide sequence ID" value="XM_007829393.1"/>
</dbReference>
<evidence type="ECO:0000259" key="1">
    <source>
        <dbReference type="PROSITE" id="PS50011"/>
    </source>
</evidence>
<reference evidence="3" key="1">
    <citation type="journal article" date="2015" name="BMC Genomics">
        <title>Genomic and transcriptomic analysis of the endophytic fungus Pestalotiopsis fici reveals its lifestyle and high potential for synthesis of natural products.</title>
        <authorList>
            <person name="Wang X."/>
            <person name="Zhang X."/>
            <person name="Liu L."/>
            <person name="Xiang M."/>
            <person name="Wang W."/>
            <person name="Sun X."/>
            <person name="Che Y."/>
            <person name="Guo L."/>
            <person name="Liu G."/>
            <person name="Guo L."/>
            <person name="Wang C."/>
            <person name="Yin W.B."/>
            <person name="Stadler M."/>
            <person name="Zhang X."/>
            <person name="Liu X."/>
        </authorList>
    </citation>
    <scope>NUCLEOTIDE SEQUENCE [LARGE SCALE GENOMIC DNA]</scope>
    <source>
        <strain evidence="3">W106-1 / CGMCC3.15140</strain>
    </source>
</reference>
<dbReference type="HOGENOM" id="CLU_312157_0_0_1"/>
<dbReference type="OMA" id="CHYDLKP"/>
<evidence type="ECO:0000313" key="3">
    <source>
        <dbReference type="Proteomes" id="UP000030651"/>
    </source>
</evidence>
<dbReference type="PROSITE" id="PS50011">
    <property type="entry name" value="PROTEIN_KINASE_DOM"/>
    <property type="match status" value="2"/>
</dbReference>
<dbReference type="KEGG" id="pfy:PFICI_00812"/>
<dbReference type="GeneID" id="19265825"/>
<feature type="domain" description="Protein kinase" evidence="1">
    <location>
        <begin position="621"/>
        <end position="955"/>
    </location>
</feature>
<keyword evidence="3" id="KW-1185">Reference proteome</keyword>
<dbReference type="OrthoDB" id="4062651at2759"/>
<dbReference type="CDD" id="cd00180">
    <property type="entry name" value="PKc"/>
    <property type="match status" value="1"/>
</dbReference>
<dbReference type="InterPro" id="IPR056002">
    <property type="entry name" value="DUF7580"/>
</dbReference>
<dbReference type="PANTHER" id="PTHR37542:SF3">
    <property type="entry name" value="PRION-INHIBITION AND PROPAGATION HELO DOMAIN-CONTAINING PROTEIN"/>
    <property type="match status" value="1"/>
</dbReference>
<dbReference type="Gene3D" id="1.10.510.10">
    <property type="entry name" value="Transferase(Phosphotransferase) domain 1"/>
    <property type="match status" value="2"/>
</dbReference>
<dbReference type="Pfam" id="PF24476">
    <property type="entry name" value="DUF7580"/>
    <property type="match status" value="1"/>
</dbReference>
<gene>
    <name evidence="2" type="ORF">PFICI_00812</name>
</gene>
<dbReference type="Pfam" id="PF00069">
    <property type="entry name" value="Pkinase"/>
    <property type="match status" value="1"/>
</dbReference>
<dbReference type="eggNOG" id="KOG0591">
    <property type="taxonomic scope" value="Eukaryota"/>
</dbReference>
<feature type="domain" description="Protein kinase" evidence="1">
    <location>
        <begin position="151"/>
        <end position="469"/>
    </location>
</feature>
<sequence length="955" mass="107732">MALRLDEPDKKDDLKYHLKRLRKRNSGRKYFIPETAFLSLMSEEAIRQALAESAIPQHHWEEIAPRIVQYGKKIFSILVLLDHTALVNNFIEADQFEDAKLPFKIETLTDDINLQEEEAQDFEERQWELLAPTFCRGTLHRRLGEGAILPFLSDRRIGGGAFGTVYEVALDVTHQPLDRAFPENVGTVSMHDSSACPWLTMIKFARKEFQISDDHHKELENLAILNHLKHPNIVELLSSYTHNDKHNLLFPLAKSGSLANLLKAERSDTAFASDESMVFALAALTSAVHHVHDFFESKMNLRFIGCHHDLRPRNILISDGTFILADFGLSTFKQTTRNSATPFKPVTDDYLAPECEDWDNGFQGGTVTRSSDIWSLGCIIAEVATYMAFGHQGVAQFVQVREHKVGAWTLSQFHHGPKQLSAGVESWLEKVQQSSSVASTLMASIARKALCLDPADRPKAAELCARIRLAALYMAGLSIDDLFKRIMSGNVSLDMFLEQARFNSWRYAMTIDCPEMDVVTLSSATLVVLQKFDAALNCLTRLRDDLDSRLSRGQDTQRLDLSLLTQLNDELMYFLGQEQKDTSQRYFSITLMENNDGLFDKVTDSNSGLTLDYEIRMRSNIKHISQLFAGGAGTESRALQVDASKLQISGTFGEHNLGVFTEGESTRPIWIEWRKYAQHGSDEHVMEQLFGRAARLTELFAQERPKTFRTLRATGFFHEASRGAFGVVFDTPTSSPTTGSLDRVSLQKMIEKTASKTSLWPDLDDRFALASAVAGAILEFHTVGWVHKAITPSNIVFFPKANAGHEGIIREPFLVGFDHSRPDDPLSFTSGMAESAARHYTHPAYLKQRFGYQAQFDYYSLGMILLEIGFWSPLAKITHGWTGSFEDRRKKLLADRVPRLRQHMGKAYFEAVRDCIECDFGAESLKGNDTVSSRETLLQFEKRVVGRLQRPFSGI</sequence>
<evidence type="ECO:0000313" key="2">
    <source>
        <dbReference type="EMBL" id="ETS86984.1"/>
    </source>
</evidence>
<dbReference type="InterPro" id="IPR011009">
    <property type="entry name" value="Kinase-like_dom_sf"/>
</dbReference>
<dbReference type="InterPro" id="IPR000719">
    <property type="entry name" value="Prot_kinase_dom"/>
</dbReference>
<dbReference type="GO" id="GO:0005524">
    <property type="term" value="F:ATP binding"/>
    <property type="evidence" value="ECO:0007669"/>
    <property type="project" value="InterPro"/>
</dbReference>
<proteinExistence type="predicted"/>
<dbReference type="SUPFAM" id="SSF56112">
    <property type="entry name" value="Protein kinase-like (PK-like)"/>
    <property type="match status" value="2"/>
</dbReference>
<dbReference type="GO" id="GO:0004672">
    <property type="term" value="F:protein kinase activity"/>
    <property type="evidence" value="ECO:0007669"/>
    <property type="project" value="InterPro"/>
</dbReference>
<accession>W3XLW0</accession>
<dbReference type="EMBL" id="KI912109">
    <property type="protein sequence ID" value="ETS86984.1"/>
    <property type="molecule type" value="Genomic_DNA"/>
</dbReference>
<name>W3XLW0_PESFW</name>
<dbReference type="InParanoid" id="W3XLW0"/>
<protein>
    <recommendedName>
        <fullName evidence="1">Protein kinase domain-containing protein</fullName>
    </recommendedName>
</protein>
<organism evidence="2 3">
    <name type="scientific">Pestalotiopsis fici (strain W106-1 / CGMCC3.15140)</name>
    <dbReference type="NCBI Taxonomy" id="1229662"/>
    <lineage>
        <taxon>Eukaryota</taxon>
        <taxon>Fungi</taxon>
        <taxon>Dikarya</taxon>
        <taxon>Ascomycota</taxon>
        <taxon>Pezizomycotina</taxon>
        <taxon>Sordariomycetes</taxon>
        <taxon>Xylariomycetidae</taxon>
        <taxon>Amphisphaeriales</taxon>
        <taxon>Sporocadaceae</taxon>
        <taxon>Pestalotiopsis</taxon>
    </lineage>
</organism>
<dbReference type="PANTHER" id="PTHR37542">
    <property type="entry name" value="HELO DOMAIN-CONTAINING PROTEIN-RELATED"/>
    <property type="match status" value="1"/>
</dbReference>